<dbReference type="OrthoDB" id="10601467at2759"/>
<evidence type="ECO:0000256" key="1">
    <source>
        <dbReference type="SAM" id="MobiDB-lite"/>
    </source>
</evidence>
<accession>A0A5B0PEV7</accession>
<dbReference type="Proteomes" id="UP000324748">
    <property type="component" value="Unassembled WGS sequence"/>
</dbReference>
<comment type="caution">
    <text evidence="2">The sequence shown here is derived from an EMBL/GenBank/DDBJ whole genome shotgun (WGS) entry which is preliminary data.</text>
</comment>
<feature type="compositionally biased region" description="Basic and acidic residues" evidence="1">
    <location>
        <begin position="131"/>
        <end position="154"/>
    </location>
</feature>
<gene>
    <name evidence="2" type="ORF">PGT21_016455</name>
</gene>
<proteinExistence type="predicted"/>
<organism evidence="2 3">
    <name type="scientific">Puccinia graminis f. sp. tritici</name>
    <dbReference type="NCBI Taxonomy" id="56615"/>
    <lineage>
        <taxon>Eukaryota</taxon>
        <taxon>Fungi</taxon>
        <taxon>Dikarya</taxon>
        <taxon>Basidiomycota</taxon>
        <taxon>Pucciniomycotina</taxon>
        <taxon>Pucciniomycetes</taxon>
        <taxon>Pucciniales</taxon>
        <taxon>Pucciniaceae</taxon>
        <taxon>Puccinia</taxon>
    </lineage>
</organism>
<evidence type="ECO:0000313" key="3">
    <source>
        <dbReference type="Proteomes" id="UP000324748"/>
    </source>
</evidence>
<sequence>MGTPSLPSLAKTNKTIDPTVSEAHQDLPGPSGTPQTYQNHQQPSQTPQNSLTTPPNSPPTHTTPNSAPQEGLPAHPISNPAPVGDPQDPSGPQEHPTDPHEGPQKTSGPQEDPTDSHEGPQDTSGPQEDPSGPHEDPQDPEAPHKDPLGPHEEPQDPQQDHSGPQDAPQAPKGDAMVDVVVGSPLCGGNLVGGPLDEKLGVPTDGLNQPQGEFHFIPHPLSPPYVFTRDGRRISLADIRYPLADTRHCQRIPASGCGFGCGCPVSPKIQADIRVSLGIPGAKTQPSISSLHLLPTANRNQLAICYIRTIQHPSTPRSIPMSSSTGSSNQEMYNPQPLPLSISSENYLFDTYGDLILGPLSTTQDLLLLLKDHRGRVLNIWDGHRHPQSAIIDLMLGGFHKINKVLKDELQPLQIPVSIIYYEASDIDLLHLFTKQTAEVLAKEASDLQNGSDTDLKPTFDLVRSVLETNYPCPVYPIGIKEVIGQITHLSGLEGSFSRLERLLGF</sequence>
<name>A0A5B0PEV7_PUCGR</name>
<dbReference type="AlphaFoldDB" id="A0A5B0PEV7"/>
<protein>
    <submittedName>
        <fullName evidence="2">Uncharacterized protein</fullName>
    </submittedName>
</protein>
<keyword evidence="3" id="KW-1185">Reference proteome</keyword>
<dbReference type="EMBL" id="VSWC01000054">
    <property type="protein sequence ID" value="KAA1099663.1"/>
    <property type="molecule type" value="Genomic_DNA"/>
</dbReference>
<feature type="compositionally biased region" description="Low complexity" evidence="1">
    <location>
        <begin position="41"/>
        <end position="66"/>
    </location>
</feature>
<feature type="region of interest" description="Disordered" evidence="1">
    <location>
        <begin position="1"/>
        <end position="173"/>
    </location>
</feature>
<reference evidence="2 3" key="1">
    <citation type="submission" date="2019-05" db="EMBL/GenBank/DDBJ databases">
        <title>Emergence of the Ug99 lineage of the wheat stem rust pathogen through somatic hybridization.</title>
        <authorList>
            <person name="Li F."/>
            <person name="Upadhyaya N.M."/>
            <person name="Sperschneider J."/>
            <person name="Matny O."/>
            <person name="Nguyen-Phuc H."/>
            <person name="Mago R."/>
            <person name="Raley C."/>
            <person name="Miller M.E."/>
            <person name="Silverstein K.A.T."/>
            <person name="Henningsen E."/>
            <person name="Hirsch C.D."/>
            <person name="Visser B."/>
            <person name="Pretorius Z.A."/>
            <person name="Steffenson B.J."/>
            <person name="Schwessinger B."/>
            <person name="Dodds P.N."/>
            <person name="Figueroa M."/>
        </authorList>
    </citation>
    <scope>NUCLEOTIDE SEQUENCE [LARGE SCALE GENOMIC DNA]</scope>
    <source>
        <strain evidence="2">21-0</strain>
    </source>
</reference>
<evidence type="ECO:0000313" key="2">
    <source>
        <dbReference type="EMBL" id="KAA1099663.1"/>
    </source>
</evidence>